<dbReference type="SUPFAM" id="SSF51621">
    <property type="entry name" value="Phosphoenolpyruvate/pyruvate domain"/>
    <property type="match status" value="1"/>
</dbReference>
<keyword evidence="1" id="KW-0456">Lyase</keyword>
<gene>
    <name evidence="1" type="ORF">EFY79_04910</name>
</gene>
<reference evidence="1 2" key="1">
    <citation type="submission" date="2018-11" db="EMBL/GenBank/DDBJ databases">
        <title>Draft genome sequence of Ferruginibacter sp. BO-59.</title>
        <authorList>
            <person name="Im W.T."/>
        </authorList>
    </citation>
    <scope>NUCLEOTIDE SEQUENCE [LARGE SCALE GENOMIC DNA]</scope>
    <source>
        <strain evidence="1 2">BO-59</strain>
    </source>
</reference>
<dbReference type="CDD" id="cd00377">
    <property type="entry name" value="ICL_PEPM"/>
    <property type="match status" value="1"/>
</dbReference>
<proteinExistence type="predicted"/>
<dbReference type="Pfam" id="PF13714">
    <property type="entry name" value="PEP_mutase"/>
    <property type="match status" value="1"/>
</dbReference>
<dbReference type="PANTHER" id="PTHR42905">
    <property type="entry name" value="PHOSPHOENOLPYRUVATE CARBOXYLASE"/>
    <property type="match status" value="1"/>
</dbReference>
<evidence type="ECO:0000313" key="1">
    <source>
        <dbReference type="EMBL" id="RNI39000.1"/>
    </source>
</evidence>
<dbReference type="Gene3D" id="3.20.20.60">
    <property type="entry name" value="Phosphoenolpyruvate-binding domains"/>
    <property type="match status" value="1"/>
</dbReference>
<protein>
    <submittedName>
        <fullName evidence="1">Isocitrate lyase/phosphoenolpyruvate mutase family protein</fullName>
    </submittedName>
</protein>
<organism evidence="1 2">
    <name type="scientific">Hanamia caeni</name>
    <dbReference type="NCBI Taxonomy" id="2294116"/>
    <lineage>
        <taxon>Bacteria</taxon>
        <taxon>Pseudomonadati</taxon>
        <taxon>Bacteroidota</taxon>
        <taxon>Chitinophagia</taxon>
        <taxon>Chitinophagales</taxon>
        <taxon>Chitinophagaceae</taxon>
        <taxon>Hanamia</taxon>
    </lineage>
</organism>
<name>A0A3M9NMH4_9BACT</name>
<dbReference type="GO" id="GO:0016829">
    <property type="term" value="F:lyase activity"/>
    <property type="evidence" value="ECO:0007669"/>
    <property type="project" value="UniProtKB-KW"/>
</dbReference>
<dbReference type="EMBL" id="RJJR01000002">
    <property type="protein sequence ID" value="RNI39000.1"/>
    <property type="molecule type" value="Genomic_DNA"/>
</dbReference>
<dbReference type="Proteomes" id="UP000267223">
    <property type="component" value="Unassembled WGS sequence"/>
</dbReference>
<comment type="caution">
    <text evidence="1">The sequence shown here is derived from an EMBL/GenBank/DDBJ whole genome shotgun (WGS) entry which is preliminary data.</text>
</comment>
<evidence type="ECO:0000313" key="2">
    <source>
        <dbReference type="Proteomes" id="UP000267223"/>
    </source>
</evidence>
<dbReference type="InterPro" id="IPR015813">
    <property type="entry name" value="Pyrv/PenolPyrv_kinase-like_dom"/>
</dbReference>
<accession>A0A3M9NMH4</accession>
<dbReference type="InterPro" id="IPR039556">
    <property type="entry name" value="ICL/PEPM"/>
</dbReference>
<sequence>MVFYSIKKNKMSANNISSNENLFYQLHHNSEILVLPNIWNPLGALLLQDLGFKAVATASASIACSNGYQDGEKYPFNELVLLLKRITQSVSIPVTADVERGYAKNNIELKENIKRLVDTGILGINFEDSKHEEQKLVAKEEQAERIHLIKNTASEMGSSLFINARTDVFLKQNNLSKEEKLNEAIQRGKLYKSAGADGLYPIFLKEQQSIKSIIDEVQLPINILMLPGIPGFAALKEIGVARVSLGPGFLKYAINSMKDVANKLLNYQGMEEITNNPATSDYLNKLISNPQSS</sequence>
<keyword evidence="1" id="KW-0670">Pyruvate</keyword>
<dbReference type="PANTHER" id="PTHR42905:SF16">
    <property type="entry name" value="CARBOXYPHOSPHONOENOLPYRUVATE PHOSPHONOMUTASE-LIKE PROTEIN (AFU_ORTHOLOGUE AFUA_5G07230)"/>
    <property type="match status" value="1"/>
</dbReference>
<dbReference type="AlphaFoldDB" id="A0A3M9NMH4"/>
<keyword evidence="2" id="KW-1185">Reference proteome</keyword>
<dbReference type="InterPro" id="IPR040442">
    <property type="entry name" value="Pyrv_kinase-like_dom_sf"/>
</dbReference>